<evidence type="ECO:0000313" key="3">
    <source>
        <dbReference type="Proteomes" id="UP000003639"/>
    </source>
</evidence>
<dbReference type="RefSeq" id="WP_006574694.1">
    <property type="nucleotide sequence ID" value="NZ_AAXG02000047.1"/>
</dbReference>
<protein>
    <recommendedName>
        <fullName evidence="1">CHAT domain-containing protein</fullName>
    </recommendedName>
</protein>
<gene>
    <name evidence="2" type="ORF">BACCAP_04218</name>
</gene>
<sequence length="1089" mass="122102">MTWPSSEPLSPSRLTALREEALAQGKAHAALLFQLHLLALEDTPQERDRLLFLLPERLRQLEDIPTCAEVLLRLFSGRSWDMSALSFGTSLLMEIAFLLREEAECFSPQDAETLAHRINQTIRNIYGARTYVYEMLLLYEIVHCHGGQPGAWIIPLYRDTLEDCLDTLAQIDGASVSDLLLIVGSLLGKDRDCRKEARLLLERCVALRQEYFEEYSPFLMTARGGLMDLCYTMGDVDAAMEESRTLLRQPENEATRSILCHTHLLTADILLDRLDTAGVAEHLHLAGALLRQLPAEWEQSKWLSFRLHTGWARYYFSNAEGDSGLSQMELHAKQAYRLARQEGYSGEDTLVAINNLLYPLAYSSQDEEAVRLLEEAAELIEAQGLHHARAAAIVGVTASLFGLEELLPQDMEGSLSDFSLSENDGVLRFWSIFNRAYSKLQDCQSSPEQLERLSAALDRCQALLDQLRSGVTSASIALKRARALLALRQGIPSAARRWTLSALEDARNHQELHPQGMLFGTVLPLLPFLPDLLDSDALQALLDELARGMADRIRRILDCRDEEYILNSLWSNTVILNFTLALADRGIVTWGPDRLYELIINGKSIYSRLLRISRMRRKSHPEDEPIYRQIDLLREEILDGKVETLLRGVQRDVSGPEEEKRLLELSLAGSLPDGFQWLSCSDIGYRLSPGAMLVDYYAYPATVSGQLLMEDMRYAVFVLFRHTDGSLRLRRLPSVDFLRVRRSLLALTGGVDSQDARSALYRLLFQPVESLIGPEVNTLFLSPDGDLPKLPFGLLGPDPDSFLCDRYNLIYLESARDLKADQSIDPVGREALVIGNPDFSLTPAAGDCPGLVEKVPFTKLEAQMVAEKTGAVPLMRRKADKHALQDCHASIIHIATHGAFFGEQDEDEQAYTYTPTPMRRACLYFAGANDWLRTGKQDSVLGNGVLTAEELSHCRMTPPDLVVLSACFSGMGDVRQGNGIVGLQTAFKVQGARVMLLSIWEADDFASLVLMDRFYDNLTAMPAGQALRAAQRYLRTVTIAALTEAGWFDPSRLRRIGLVAEDMRRMSQLIPDHRPFASIRCWGGYILYE</sequence>
<keyword evidence="3" id="KW-1185">Reference proteome</keyword>
<proteinExistence type="predicted"/>
<dbReference type="Pfam" id="PF12770">
    <property type="entry name" value="CHAT"/>
    <property type="match status" value="1"/>
</dbReference>
<reference evidence="2 3" key="2">
    <citation type="submission" date="2007-06" db="EMBL/GenBank/DDBJ databases">
        <title>Draft genome sequence of Pseudoflavonifractor capillosus ATCC 29799.</title>
        <authorList>
            <person name="Sudarsanam P."/>
            <person name="Ley R."/>
            <person name="Guruge J."/>
            <person name="Turnbaugh P.J."/>
            <person name="Mahowald M."/>
            <person name="Liep D."/>
            <person name="Gordon J."/>
        </authorList>
    </citation>
    <scope>NUCLEOTIDE SEQUENCE [LARGE SCALE GENOMIC DNA]</scope>
    <source>
        <strain evidence="2 3">ATCC 29799</strain>
    </source>
</reference>
<name>A6P151_9FIRM</name>
<comment type="caution">
    <text evidence="2">The sequence shown here is derived from an EMBL/GenBank/DDBJ whole genome shotgun (WGS) entry which is preliminary data.</text>
</comment>
<reference evidence="2 3" key="1">
    <citation type="submission" date="2007-04" db="EMBL/GenBank/DDBJ databases">
        <authorList>
            <person name="Fulton L."/>
            <person name="Clifton S."/>
            <person name="Fulton B."/>
            <person name="Xu J."/>
            <person name="Minx P."/>
            <person name="Pepin K.H."/>
            <person name="Johnson M."/>
            <person name="Thiruvilangam P."/>
            <person name="Bhonagiri V."/>
            <person name="Nash W.E."/>
            <person name="Mardis E.R."/>
            <person name="Wilson R.K."/>
        </authorList>
    </citation>
    <scope>NUCLEOTIDE SEQUENCE [LARGE SCALE GENOMIC DNA]</scope>
    <source>
        <strain evidence="2 3">ATCC 29799</strain>
    </source>
</reference>
<feature type="domain" description="CHAT" evidence="1">
    <location>
        <begin position="758"/>
        <end position="1087"/>
    </location>
</feature>
<organism evidence="2 3">
    <name type="scientific">Pseudoflavonifractor capillosus ATCC 29799</name>
    <dbReference type="NCBI Taxonomy" id="411467"/>
    <lineage>
        <taxon>Bacteria</taxon>
        <taxon>Bacillati</taxon>
        <taxon>Bacillota</taxon>
        <taxon>Clostridia</taxon>
        <taxon>Eubacteriales</taxon>
        <taxon>Oscillospiraceae</taxon>
        <taxon>Pseudoflavonifractor</taxon>
    </lineage>
</organism>
<dbReference type="InterPro" id="IPR024983">
    <property type="entry name" value="CHAT_dom"/>
</dbReference>
<accession>A6P151</accession>
<dbReference type="Proteomes" id="UP000003639">
    <property type="component" value="Unassembled WGS sequence"/>
</dbReference>
<dbReference type="eggNOG" id="COG4995">
    <property type="taxonomic scope" value="Bacteria"/>
</dbReference>
<dbReference type="STRING" id="411467.BACCAP_04218"/>
<evidence type="ECO:0000259" key="1">
    <source>
        <dbReference type="Pfam" id="PF12770"/>
    </source>
</evidence>
<dbReference type="AlphaFoldDB" id="A6P151"/>
<dbReference type="OrthoDB" id="9771112at2"/>
<evidence type="ECO:0000313" key="2">
    <source>
        <dbReference type="EMBL" id="EDM97743.1"/>
    </source>
</evidence>
<dbReference type="EMBL" id="AAXG02000047">
    <property type="protein sequence ID" value="EDM97743.1"/>
    <property type="molecule type" value="Genomic_DNA"/>
</dbReference>